<evidence type="ECO:0000256" key="6">
    <source>
        <dbReference type="ARBA" id="ARBA00039101"/>
    </source>
</evidence>
<dbReference type="EC" id="1.4.3.3" evidence="6"/>
<feature type="compositionally biased region" description="Pro residues" evidence="9">
    <location>
        <begin position="31"/>
        <end position="44"/>
    </location>
</feature>
<dbReference type="SUPFAM" id="SSF51905">
    <property type="entry name" value="FAD/NAD(P)-binding domain"/>
    <property type="match status" value="1"/>
</dbReference>
<evidence type="ECO:0000256" key="8">
    <source>
        <dbReference type="ARBA" id="ARBA00049547"/>
    </source>
</evidence>
<name>A0ABT3FLQ9_9BACT</name>
<feature type="domain" description="FAD dependent oxidoreductase" evidence="10">
    <location>
        <begin position="123"/>
        <end position="384"/>
    </location>
</feature>
<dbReference type="InterPro" id="IPR036188">
    <property type="entry name" value="FAD/NAD-bd_sf"/>
</dbReference>
<accession>A0ABT3FLQ9</accession>
<feature type="region of interest" description="Disordered" evidence="9">
    <location>
        <begin position="13"/>
        <end position="54"/>
    </location>
</feature>
<evidence type="ECO:0000256" key="2">
    <source>
        <dbReference type="ARBA" id="ARBA00006730"/>
    </source>
</evidence>
<protein>
    <recommendedName>
        <fullName evidence="7">D-amino-acid oxidase</fullName>
        <ecNumber evidence="6">1.4.3.3</ecNumber>
    </recommendedName>
</protein>
<dbReference type="Proteomes" id="UP001207930">
    <property type="component" value="Unassembled WGS sequence"/>
</dbReference>
<dbReference type="EMBL" id="JAPDDS010000002">
    <property type="protein sequence ID" value="MCW1884181.1"/>
    <property type="molecule type" value="Genomic_DNA"/>
</dbReference>
<dbReference type="InterPro" id="IPR006076">
    <property type="entry name" value="FAD-dep_OxRdtase"/>
</dbReference>
<dbReference type="PANTHER" id="PTHR11530:SF11">
    <property type="entry name" value="D-ASPARTATE OXIDASE"/>
    <property type="match status" value="1"/>
</dbReference>
<proteinExistence type="inferred from homology"/>
<keyword evidence="5" id="KW-0560">Oxidoreductase</keyword>
<dbReference type="RefSeq" id="WP_264500140.1">
    <property type="nucleotide sequence ID" value="NZ_JAPDDS010000002.1"/>
</dbReference>
<evidence type="ECO:0000256" key="5">
    <source>
        <dbReference type="ARBA" id="ARBA00023002"/>
    </source>
</evidence>
<dbReference type="Gene3D" id="3.30.9.10">
    <property type="entry name" value="D-Amino Acid Oxidase, subunit A, domain 2"/>
    <property type="match status" value="1"/>
</dbReference>
<sequence length="393" mass="42461">MDRRHALALAALAMTGGCRPKPKPSAEAPSAPEPAPAPPEPSAPREPLEGASLMPVHADPARVIRTIGGLRPYRPEGYVVRREEAGQKVLIHNYGHGGGGMTLSWGSSMQAVRLAGTVSGLHCAVVGGGVMGLSTARLLQLRGARVTIYTKALPPDTTSNVAGAQWWPFSVFDGGRRTEDFGRQFVEAARLSFEAFQPLVGPRWGVRWLPNYYLSQNPHANGWLSGPGSALHDFQISFRDFGPGEHVFPMPHVRRFHTMMIEPSIYLATLLSDVQVAGGTIDIRDISSREAMLALPHDMIFNCTGLGAAPLTGDTSLVPVKGQLSILMPQPGVDYNLIHGDYYMFPRTDGIVLGGTYLRGQADPTPDPDAARRIVAAHQSFFDRFRASQKEAG</sequence>
<dbReference type="InterPro" id="IPR023209">
    <property type="entry name" value="DAO"/>
</dbReference>
<reference evidence="11 12" key="1">
    <citation type="submission" date="2022-10" db="EMBL/GenBank/DDBJ databases">
        <title>Luteolibacter flavescens strain MCCC 1K03193, whole genome shotgun sequencing project.</title>
        <authorList>
            <person name="Zhao G."/>
            <person name="Shen L."/>
        </authorList>
    </citation>
    <scope>NUCLEOTIDE SEQUENCE [LARGE SCALE GENOMIC DNA]</scope>
    <source>
        <strain evidence="11 12">MCCC 1K03193</strain>
    </source>
</reference>
<dbReference type="PROSITE" id="PS51257">
    <property type="entry name" value="PROKAR_LIPOPROTEIN"/>
    <property type="match status" value="1"/>
</dbReference>
<evidence type="ECO:0000313" key="12">
    <source>
        <dbReference type="Proteomes" id="UP001207930"/>
    </source>
</evidence>
<comment type="similarity">
    <text evidence="2">Belongs to the DAMOX/DASOX family.</text>
</comment>
<evidence type="ECO:0000256" key="9">
    <source>
        <dbReference type="SAM" id="MobiDB-lite"/>
    </source>
</evidence>
<organism evidence="11 12">
    <name type="scientific">Luteolibacter flavescens</name>
    <dbReference type="NCBI Taxonomy" id="1859460"/>
    <lineage>
        <taxon>Bacteria</taxon>
        <taxon>Pseudomonadati</taxon>
        <taxon>Verrucomicrobiota</taxon>
        <taxon>Verrucomicrobiia</taxon>
        <taxon>Verrucomicrobiales</taxon>
        <taxon>Verrucomicrobiaceae</taxon>
        <taxon>Luteolibacter</taxon>
    </lineage>
</organism>
<comment type="cofactor">
    <cofactor evidence="1">
        <name>FAD</name>
        <dbReference type="ChEBI" id="CHEBI:57692"/>
    </cofactor>
</comment>
<evidence type="ECO:0000256" key="3">
    <source>
        <dbReference type="ARBA" id="ARBA00022630"/>
    </source>
</evidence>
<evidence type="ECO:0000256" key="7">
    <source>
        <dbReference type="ARBA" id="ARBA00039751"/>
    </source>
</evidence>
<dbReference type="Pfam" id="PF01266">
    <property type="entry name" value="DAO"/>
    <property type="match status" value="1"/>
</dbReference>
<evidence type="ECO:0000313" key="11">
    <source>
        <dbReference type="EMBL" id="MCW1884181.1"/>
    </source>
</evidence>
<dbReference type="PANTHER" id="PTHR11530">
    <property type="entry name" value="D-AMINO ACID OXIDASE"/>
    <property type="match status" value="1"/>
</dbReference>
<gene>
    <name evidence="11" type="ORF">OKA04_05525</name>
</gene>
<keyword evidence="12" id="KW-1185">Reference proteome</keyword>
<comment type="catalytic activity">
    <reaction evidence="8">
        <text>a D-alpha-amino acid + O2 + H2O = a 2-oxocarboxylate + H2O2 + NH4(+)</text>
        <dbReference type="Rhea" id="RHEA:21816"/>
        <dbReference type="ChEBI" id="CHEBI:15377"/>
        <dbReference type="ChEBI" id="CHEBI:15379"/>
        <dbReference type="ChEBI" id="CHEBI:16240"/>
        <dbReference type="ChEBI" id="CHEBI:28938"/>
        <dbReference type="ChEBI" id="CHEBI:35179"/>
        <dbReference type="ChEBI" id="CHEBI:59871"/>
        <dbReference type="EC" id="1.4.3.3"/>
    </reaction>
    <physiologicalReaction direction="left-to-right" evidence="8">
        <dbReference type="Rhea" id="RHEA:21817"/>
    </physiologicalReaction>
</comment>
<evidence type="ECO:0000256" key="4">
    <source>
        <dbReference type="ARBA" id="ARBA00022827"/>
    </source>
</evidence>
<keyword evidence="4" id="KW-0274">FAD</keyword>
<evidence type="ECO:0000259" key="10">
    <source>
        <dbReference type="Pfam" id="PF01266"/>
    </source>
</evidence>
<keyword evidence="3" id="KW-0285">Flavoprotein</keyword>
<comment type="caution">
    <text evidence="11">The sequence shown here is derived from an EMBL/GenBank/DDBJ whole genome shotgun (WGS) entry which is preliminary data.</text>
</comment>
<dbReference type="Gene3D" id="3.40.50.720">
    <property type="entry name" value="NAD(P)-binding Rossmann-like Domain"/>
    <property type="match status" value="2"/>
</dbReference>
<evidence type="ECO:0000256" key="1">
    <source>
        <dbReference type="ARBA" id="ARBA00001974"/>
    </source>
</evidence>